<accession>A9NK97</accession>
<name>A9NK97_PICSI</name>
<keyword evidence="2" id="KW-1133">Transmembrane helix</keyword>
<dbReference type="OMA" id="ENQQHAD"/>
<feature type="region of interest" description="Disordered" evidence="1">
    <location>
        <begin position="177"/>
        <end position="214"/>
    </location>
</feature>
<evidence type="ECO:0008006" key="4">
    <source>
        <dbReference type="Google" id="ProtNLM"/>
    </source>
</evidence>
<feature type="transmembrane region" description="Helical" evidence="2">
    <location>
        <begin position="12"/>
        <end position="36"/>
    </location>
</feature>
<dbReference type="PANTHER" id="PTHR32254">
    <property type="entry name" value="EXPRESSED PROTEIN"/>
    <property type="match status" value="1"/>
</dbReference>
<protein>
    <recommendedName>
        <fullName evidence="4">DUF1068 domain-containing protein</fullName>
    </recommendedName>
</protein>
<evidence type="ECO:0000313" key="3">
    <source>
        <dbReference type="EMBL" id="ABK21058.1"/>
    </source>
</evidence>
<dbReference type="EMBL" id="EF081671">
    <property type="protein sequence ID" value="ABK21058.1"/>
    <property type="molecule type" value="mRNA"/>
</dbReference>
<evidence type="ECO:0000256" key="1">
    <source>
        <dbReference type="SAM" id="MobiDB-lite"/>
    </source>
</evidence>
<reference evidence="3" key="1">
    <citation type="journal article" date="2008" name="BMC Genomics">
        <title>A conifer genomics resource of 200,000 spruce (Picea spp.) ESTs and 6,464 high-quality, sequence-finished full-length cDNAs for Sitka spruce (Picea sitchensis).</title>
        <authorList>
            <person name="Ralph S.G."/>
            <person name="Chun H.J."/>
            <person name="Kolosova N."/>
            <person name="Cooper D."/>
            <person name="Oddy C."/>
            <person name="Ritland C.E."/>
            <person name="Kirkpatrick R."/>
            <person name="Moore R."/>
            <person name="Barber S."/>
            <person name="Holt R.A."/>
            <person name="Jones S.J."/>
            <person name="Marra M.A."/>
            <person name="Douglas C.J."/>
            <person name="Ritland K."/>
            <person name="Bohlmann J."/>
        </authorList>
    </citation>
    <scope>NUCLEOTIDE SEQUENCE</scope>
    <source>
        <tissue evidence="3">Bark</tissue>
    </source>
</reference>
<proteinExistence type="evidence at transcript level"/>
<dbReference type="AlphaFoldDB" id="A9NK97"/>
<evidence type="ECO:0000256" key="2">
    <source>
        <dbReference type="SAM" id="Phobius"/>
    </source>
</evidence>
<keyword evidence="2" id="KW-0812">Transmembrane</keyword>
<sequence>MAHQASNLCSPAALKLIMVLLGMSLAIYILGPPLYWQLAEGLASVRHAAACPSCICDCPAESLATIPPGLGNTSFADCGKHDPDVNEDMEKNYTDLLAEELKLQETVTVENQQRADMALLEAKKLASQYQKEAEKCTAGMETCEEARERAEATLRAEKKLSSLWEQRARQLGWKEDMAQRDNSRTGRLLHSGNVIEANTNDSNEIANDRDRQIS</sequence>
<dbReference type="PANTHER" id="PTHR32254:SF6">
    <property type="entry name" value="DUF1068 DOMAIN-CONTAINING PROTEIN"/>
    <property type="match status" value="1"/>
</dbReference>
<organism evidence="3">
    <name type="scientific">Picea sitchensis</name>
    <name type="common">Sitka spruce</name>
    <name type="synonym">Pinus sitchensis</name>
    <dbReference type="NCBI Taxonomy" id="3332"/>
    <lineage>
        <taxon>Eukaryota</taxon>
        <taxon>Viridiplantae</taxon>
        <taxon>Streptophyta</taxon>
        <taxon>Embryophyta</taxon>
        <taxon>Tracheophyta</taxon>
        <taxon>Spermatophyta</taxon>
        <taxon>Pinopsida</taxon>
        <taxon>Pinidae</taxon>
        <taxon>Conifers I</taxon>
        <taxon>Pinales</taxon>
        <taxon>Pinaceae</taxon>
        <taxon>Picea</taxon>
    </lineage>
</organism>
<keyword evidence="2" id="KW-0472">Membrane</keyword>
<feature type="compositionally biased region" description="Polar residues" evidence="1">
    <location>
        <begin position="196"/>
        <end position="205"/>
    </location>
</feature>
<dbReference type="Pfam" id="PF06364">
    <property type="entry name" value="DUF1068"/>
    <property type="match status" value="1"/>
</dbReference>
<dbReference type="InterPro" id="IPR010471">
    <property type="entry name" value="DUF1068"/>
</dbReference>